<proteinExistence type="predicted"/>
<evidence type="ECO:0000256" key="1">
    <source>
        <dbReference type="ARBA" id="ARBA00001967"/>
    </source>
</evidence>
<evidence type="ECO:0000313" key="10">
    <source>
        <dbReference type="EMBL" id="VDM22004.1"/>
    </source>
</evidence>
<accession>A0A3P7EZI3</accession>
<evidence type="ECO:0000313" key="11">
    <source>
        <dbReference type="Proteomes" id="UP000274429"/>
    </source>
</evidence>
<evidence type="ECO:0000256" key="2">
    <source>
        <dbReference type="ARBA" id="ARBA00011388"/>
    </source>
</evidence>
<keyword evidence="4" id="KW-0533">Nickel</keyword>
<dbReference type="PANTHER" id="PTHR12280:SF35">
    <property type="entry name" value="4'-PHOSPHOPANTETHEINE PHOSPHATASE"/>
    <property type="match status" value="1"/>
</dbReference>
<dbReference type="PANTHER" id="PTHR12280">
    <property type="entry name" value="PANTOTHENATE KINASE"/>
    <property type="match status" value="1"/>
</dbReference>
<gene>
    <name evidence="10" type="ORF">TTAC_LOCUS3125</name>
</gene>
<feature type="domain" description="Damage-control phosphatase ARMT1-like metal-binding" evidence="9">
    <location>
        <begin position="95"/>
        <end position="218"/>
    </location>
</feature>
<evidence type="ECO:0000256" key="5">
    <source>
        <dbReference type="ARBA" id="ARBA00023074"/>
    </source>
</evidence>
<comment type="catalytic activity">
    <reaction evidence="6">
        <text>(R)-4'-phospho-S-sulfopantetheine + H2O = (R)-S-sulfopantetheine + phosphate</text>
        <dbReference type="Rhea" id="RHEA:68340"/>
        <dbReference type="ChEBI" id="CHEBI:15377"/>
        <dbReference type="ChEBI" id="CHEBI:43474"/>
        <dbReference type="ChEBI" id="CHEBI:177302"/>
        <dbReference type="ChEBI" id="CHEBI:177303"/>
    </reaction>
    <physiologicalReaction direction="left-to-right" evidence="6">
        <dbReference type="Rhea" id="RHEA:68341"/>
    </physiologicalReaction>
</comment>
<name>A0A3P7EZI3_HYDTA</name>
<evidence type="ECO:0000256" key="8">
    <source>
        <dbReference type="ARBA" id="ARBA00046055"/>
    </source>
</evidence>
<evidence type="ECO:0000256" key="4">
    <source>
        <dbReference type="ARBA" id="ARBA00022596"/>
    </source>
</evidence>
<organism evidence="10 11">
    <name type="scientific">Hydatigena taeniaeformis</name>
    <name type="common">Feline tapeworm</name>
    <name type="synonym">Taenia taeniaeformis</name>
    <dbReference type="NCBI Taxonomy" id="6205"/>
    <lineage>
        <taxon>Eukaryota</taxon>
        <taxon>Metazoa</taxon>
        <taxon>Spiralia</taxon>
        <taxon>Lophotrochozoa</taxon>
        <taxon>Platyhelminthes</taxon>
        <taxon>Cestoda</taxon>
        <taxon>Eucestoda</taxon>
        <taxon>Cyclophyllidea</taxon>
        <taxon>Taeniidae</taxon>
        <taxon>Hydatigera</taxon>
    </lineage>
</organism>
<dbReference type="EMBL" id="UYWX01001958">
    <property type="protein sequence ID" value="VDM22004.1"/>
    <property type="molecule type" value="Genomic_DNA"/>
</dbReference>
<comment type="subunit">
    <text evidence="2">Homodimer. Interacts with PKM.</text>
</comment>
<dbReference type="GO" id="GO:0005524">
    <property type="term" value="F:ATP binding"/>
    <property type="evidence" value="ECO:0007669"/>
    <property type="project" value="InterPro"/>
</dbReference>
<dbReference type="InterPro" id="IPR036075">
    <property type="entry name" value="ARMT-1-like_metal-bd_sf"/>
</dbReference>
<evidence type="ECO:0000256" key="7">
    <source>
        <dbReference type="ARBA" id="ARBA00032948"/>
    </source>
</evidence>
<keyword evidence="11" id="KW-1185">Reference proteome</keyword>
<dbReference type="InterPro" id="IPR004567">
    <property type="entry name" value="Type_II_PanK"/>
</dbReference>
<dbReference type="GO" id="GO:0005634">
    <property type="term" value="C:nucleus"/>
    <property type="evidence" value="ECO:0007669"/>
    <property type="project" value="TreeGrafter"/>
</dbReference>
<evidence type="ECO:0000256" key="3">
    <source>
        <dbReference type="ARBA" id="ARBA00019490"/>
    </source>
</evidence>
<protein>
    <recommendedName>
        <fullName evidence="3">4'-phosphopantetheine phosphatase</fullName>
    </recommendedName>
    <alternativeName>
        <fullName evidence="7">Inactive pantothenic acid kinase 4</fullName>
    </alternativeName>
</protein>
<evidence type="ECO:0000259" key="9">
    <source>
        <dbReference type="Pfam" id="PF01937"/>
    </source>
</evidence>
<dbReference type="GO" id="GO:0005829">
    <property type="term" value="C:cytosol"/>
    <property type="evidence" value="ECO:0007669"/>
    <property type="project" value="TreeGrafter"/>
</dbReference>
<dbReference type="Gene3D" id="3.40.50.10880">
    <property type="entry name" value="Uncharacterised protein PF01937, DUF89, domain 3"/>
    <property type="match status" value="1"/>
</dbReference>
<keyword evidence="5" id="KW-0944">Nitration</keyword>
<dbReference type="OrthoDB" id="498611at2759"/>
<dbReference type="GO" id="GO:0004594">
    <property type="term" value="F:pantothenate kinase activity"/>
    <property type="evidence" value="ECO:0007669"/>
    <property type="project" value="TreeGrafter"/>
</dbReference>
<dbReference type="InterPro" id="IPR002791">
    <property type="entry name" value="ARMT1-like_metal-bd"/>
</dbReference>
<dbReference type="SUPFAM" id="SSF111321">
    <property type="entry name" value="AF1104-like"/>
    <property type="match status" value="1"/>
</dbReference>
<dbReference type="GO" id="GO:0015937">
    <property type="term" value="P:coenzyme A biosynthetic process"/>
    <property type="evidence" value="ECO:0007669"/>
    <property type="project" value="InterPro"/>
</dbReference>
<dbReference type="AlphaFoldDB" id="A0A3P7EZI3"/>
<comment type="function">
    <text evidence="8">Phosphatase which shows a preference for 4'-phosphopantetheine and its oxidatively damaged forms (sulfonate or S-sulfonate), providing strong indirect evidence that the phosphatase activity pre-empts damage in the coenzyme A (CoA) pathway. Hydrolyzing excess 4'-phosphopantetheine could constitute a directed overflow mechanism to prevent its oxidation to the S-sulfonate, sulfonate, or other forms. Hydrolyzing 4'-phosphopantetheine sulfonate or S-sulfonate would forestall their conversion to inactive forms of CoA and acyl carrier protein. May play a role in the physiological regulation of CoA intracellular levels.</text>
</comment>
<reference evidence="10 11" key="1">
    <citation type="submission" date="2018-11" db="EMBL/GenBank/DDBJ databases">
        <authorList>
            <consortium name="Pathogen Informatics"/>
        </authorList>
    </citation>
    <scope>NUCLEOTIDE SEQUENCE [LARGE SCALE GENOMIC DNA]</scope>
</reference>
<dbReference type="Proteomes" id="UP000274429">
    <property type="component" value="Unassembled WGS sequence"/>
</dbReference>
<dbReference type="Pfam" id="PF01937">
    <property type="entry name" value="ARMT1-like_dom"/>
    <property type="match status" value="1"/>
</dbReference>
<comment type="cofactor">
    <cofactor evidence="1">
        <name>Ni(2+)</name>
        <dbReference type="ChEBI" id="CHEBI:49786"/>
    </cofactor>
</comment>
<sequence length="237" mass="27110">MENTWSLTYFPNIMERLGRLDWAERQMELAQGFLTGNIFDWGASEAVRFFTQSQDSVDGMASFEQALAKLQFEFLNWYSLETLAAPMPSSPLKPRPWLVDDFSRWLERISNPADRPRCVLIFCDNSGADLILGVLPFVVECLDWGSKVILTANSVPAINDVTYRELLFLLNEVAGLENRLKQALESGRLMCVDNGQSSPCLDLRQTSHRLVQLVKQEKVRLFHPIRYLVAHRRKSAV</sequence>
<evidence type="ECO:0000256" key="6">
    <source>
        <dbReference type="ARBA" id="ARBA00029347"/>
    </source>
</evidence>